<feature type="region of interest" description="Disordered" evidence="3">
    <location>
        <begin position="1355"/>
        <end position="1386"/>
    </location>
</feature>
<evidence type="ECO:0000313" key="5">
    <source>
        <dbReference type="EMBL" id="GMH62897.1"/>
    </source>
</evidence>
<dbReference type="OrthoDB" id="120976at2759"/>
<dbReference type="SMART" id="SM00368">
    <property type="entry name" value="LRR_RI"/>
    <property type="match status" value="5"/>
</dbReference>
<name>A0A9W7E1L1_9STRA</name>
<keyword evidence="2" id="KW-0175">Coiled coil</keyword>
<dbReference type="EMBL" id="BRXZ01001117">
    <property type="protein sequence ID" value="GMH62897.1"/>
    <property type="molecule type" value="Genomic_DNA"/>
</dbReference>
<evidence type="ECO:0000313" key="6">
    <source>
        <dbReference type="Proteomes" id="UP001165082"/>
    </source>
</evidence>
<dbReference type="InterPro" id="IPR002048">
    <property type="entry name" value="EF_hand_dom"/>
</dbReference>
<feature type="region of interest" description="Disordered" evidence="3">
    <location>
        <begin position="269"/>
        <end position="312"/>
    </location>
</feature>
<dbReference type="PANTHER" id="PTHR24114">
    <property type="entry name" value="LEUCINE RICH REPEAT FAMILY PROTEIN"/>
    <property type="match status" value="1"/>
</dbReference>
<dbReference type="InterPro" id="IPR032675">
    <property type="entry name" value="LRR_dom_sf"/>
</dbReference>
<proteinExistence type="predicted"/>
<dbReference type="InterPro" id="IPR001611">
    <property type="entry name" value="Leu-rich_rpt"/>
</dbReference>
<feature type="region of interest" description="Disordered" evidence="3">
    <location>
        <begin position="239"/>
        <end position="258"/>
    </location>
</feature>
<keyword evidence="1" id="KW-0106">Calcium</keyword>
<dbReference type="SUPFAM" id="SSF52047">
    <property type="entry name" value="RNI-like"/>
    <property type="match status" value="1"/>
</dbReference>
<feature type="domain" description="EF-hand" evidence="4">
    <location>
        <begin position="944"/>
        <end position="979"/>
    </location>
</feature>
<feature type="compositionally biased region" description="Low complexity" evidence="3">
    <location>
        <begin position="100"/>
        <end position="112"/>
    </location>
</feature>
<dbReference type="Gene3D" id="1.10.238.10">
    <property type="entry name" value="EF-hand"/>
    <property type="match status" value="1"/>
</dbReference>
<dbReference type="InterPro" id="IPR052394">
    <property type="entry name" value="LRR-containing"/>
</dbReference>
<feature type="compositionally biased region" description="Basic and acidic residues" evidence="3">
    <location>
        <begin position="787"/>
        <end position="829"/>
    </location>
</feature>
<dbReference type="SUPFAM" id="SSF47473">
    <property type="entry name" value="EF-hand"/>
    <property type="match status" value="1"/>
</dbReference>
<evidence type="ECO:0000256" key="2">
    <source>
        <dbReference type="SAM" id="Coils"/>
    </source>
</evidence>
<evidence type="ECO:0000256" key="3">
    <source>
        <dbReference type="SAM" id="MobiDB-lite"/>
    </source>
</evidence>
<feature type="region of interest" description="Disordered" evidence="3">
    <location>
        <begin position="91"/>
        <end position="121"/>
    </location>
</feature>
<feature type="region of interest" description="Disordered" evidence="3">
    <location>
        <begin position="161"/>
        <end position="185"/>
    </location>
</feature>
<dbReference type="InterPro" id="IPR011992">
    <property type="entry name" value="EF-hand-dom_pair"/>
</dbReference>
<evidence type="ECO:0000259" key="4">
    <source>
        <dbReference type="PROSITE" id="PS50222"/>
    </source>
</evidence>
<dbReference type="SMART" id="SM00054">
    <property type="entry name" value="EFh"/>
    <property type="match status" value="2"/>
</dbReference>
<protein>
    <recommendedName>
        <fullName evidence="4">EF-hand domain-containing protein</fullName>
    </recommendedName>
</protein>
<sequence>MDATPEPTLPNDIVGSLSNIIGSTSSSPTMLKATKTQADHSSWISRSRTASYAANAASAQVVDAKNVVDAILRKRQLAEYAQANNARVAASNRNLRRGLSRGQSRSRLLPRQNSRSPPTQRFNAKALIGKKDSLNGILGNRSHHIFGDAQPDVVRLEELEEDDGLARSPHGSPFGAKRSVTPRRLSQEEIKQQTFELAQAKGALTNILLDQHNEYMEGRRATFIETQPIAVENANRKPKFTLPFSPVKNSTWDIKSEGKGGSIVYMQSEKFNDDDSEPDSRPPSASKKPRRSQISRRARNSMGRSPKSREVREIYKKIEKLNVEKEEGHKVRHHGERHHSVIAGIHRHDNDNPYLMFTRRQKECYFGPHARMDFFDRFKDISRRSDTIPDRNYLATIGRSPRSEFLANLQEVNELPWPILSRSLHAPRVIDLSGMGLGDKVISALTKILEKLPQCDTLMLGDNRLTDDSLTDLLEKVTHMPNLTHLDISFNDMDDSSKTILKYLSEEDCSLRILCMENADIDDFECGDLMEALKINKSLKSLDLKDNLLGEKEQLNVVMPELLTGGEAIADMLTVNSTLTELDVSWNSIRGDSAMELAECLEDNNTLITLILSHNAFGDHPSQYLGDILSRNTSLTHLDLSYNAVRPAAAMVIANAFKKNHTLDKLQLNGNTIGRRGAETLMQALRRHKREEGNLFIEISNCDCEYEDRDLFDPVEPTKVSPDKYVLDMSLPYSRMVMDELVRMANERPGAYFPWVKHRKSGERGGEYEPIELTQSDGPPVVEGEEKEEKDGKGGKGGKGDKGKGKGKGKGKDKGKDKGKEDPKAEKAAKAAAKLAAEKAAIKTLPQNWKLPVKKIVDELSDGVIDEPDNLNADLRELLDMFGLHPSIDTVDKIMWSLDLSVISEETILDTIFRSIFHLVDIDGSQCVDFNEMKIAMSLLAVRVDDEQVKRIIAEYDIDKSGEIEEDEFVSWMINHYAKQKEAGKVPVKHKGQPWVPPDSGVIQCEFHAERMPPHPDEVGSDIGISRLLWLIDQTENEADKAKLFDKATSNSDIYMTAKQAQDLLDVGPKGGQIQTIRKLLPQMADPQQCCQLVHKNLTIREVLNLRKQMGPGFGTIMGNASGRYVLDLENELHRVGARKLAELNNYEKRFGRTKSGRKDTSQKGNWENFRNETMNGRQALLNSNWFLKIPRYGKVRFDYVSTTRPGKAAKAMSERRYATFVNKLKLEELDAIRRWYDEWTMLDDMAQEEERARKEKADAKLAKKSAKQLEKDKLLRGHAVGSVDTPTKLQPLQRKTIASVKSTPMVDALVRESRKDFVEDHVEPHKIQSHRLKTRRKGIDATLEIPTAALRMMGKMGGKSKQGSQKTIQEEDEEEDHDANGDLFDSGAGGGLKFKKPFKVPEFIDWIEANAHWKDYMESSHQAFNYFGLEAAKDMSKNMAEQKKLADKIAKEELAKKKPLIAYLHLYCKLQELEVAACSIYMTVRQAIKIVERFPRQEFARVQAIVSLHRTLIDLDNFHHLFKLLDENDTREVIHRLGYLNVWNSMQPDSFYKLDLRFNEHREMIKMLAILEAEEPGENWLEGSYRWSSYDEPVPGWELPKSWSGRVEDTDNAGNCGPRKFGRLDFEYTSLASLGCSPVWSCRKELRERLLVGSKAVY</sequence>
<dbReference type="GO" id="GO:0005509">
    <property type="term" value="F:calcium ion binding"/>
    <property type="evidence" value="ECO:0007669"/>
    <property type="project" value="InterPro"/>
</dbReference>
<dbReference type="CDD" id="cd00051">
    <property type="entry name" value="EFh"/>
    <property type="match status" value="1"/>
</dbReference>
<gene>
    <name evidence="5" type="ORF">TrRE_jg4226</name>
</gene>
<feature type="domain" description="EF-hand" evidence="4">
    <location>
        <begin position="908"/>
        <end position="943"/>
    </location>
</feature>
<dbReference type="Gene3D" id="3.80.10.10">
    <property type="entry name" value="Ribonuclease Inhibitor"/>
    <property type="match status" value="2"/>
</dbReference>
<evidence type="ECO:0000256" key="1">
    <source>
        <dbReference type="ARBA" id="ARBA00022837"/>
    </source>
</evidence>
<feature type="compositionally biased region" description="Basic residues" evidence="3">
    <location>
        <begin position="287"/>
        <end position="299"/>
    </location>
</feature>
<comment type="caution">
    <text evidence="5">The sequence shown here is derived from an EMBL/GenBank/DDBJ whole genome shotgun (WGS) entry which is preliminary data.</text>
</comment>
<feature type="coiled-coil region" evidence="2">
    <location>
        <begin position="1243"/>
        <end position="1273"/>
    </location>
</feature>
<reference evidence="5" key="1">
    <citation type="submission" date="2022-07" db="EMBL/GenBank/DDBJ databases">
        <title>Genome analysis of Parmales, a sister group of diatoms, reveals the evolutionary specialization of diatoms from phago-mixotrophs to photoautotrophs.</title>
        <authorList>
            <person name="Ban H."/>
            <person name="Sato S."/>
            <person name="Yoshikawa S."/>
            <person name="Kazumasa Y."/>
            <person name="Nakamura Y."/>
            <person name="Ichinomiya M."/>
            <person name="Saitoh K."/>
            <person name="Sato N."/>
            <person name="Blanc-Mathieu R."/>
            <person name="Endo H."/>
            <person name="Kuwata A."/>
            <person name="Ogata H."/>
        </authorList>
    </citation>
    <scope>NUCLEOTIDE SEQUENCE</scope>
</reference>
<dbReference type="PROSITE" id="PS50222">
    <property type="entry name" value="EF_HAND_2"/>
    <property type="match status" value="2"/>
</dbReference>
<dbReference type="Pfam" id="PF13499">
    <property type="entry name" value="EF-hand_7"/>
    <property type="match status" value="1"/>
</dbReference>
<accession>A0A9W7E1L1</accession>
<dbReference type="Proteomes" id="UP001165082">
    <property type="component" value="Unassembled WGS sequence"/>
</dbReference>
<feature type="region of interest" description="Disordered" evidence="3">
    <location>
        <begin position="761"/>
        <end position="830"/>
    </location>
</feature>
<dbReference type="Pfam" id="PF13516">
    <property type="entry name" value="LRR_6"/>
    <property type="match status" value="4"/>
</dbReference>
<organism evidence="5 6">
    <name type="scientific">Triparma retinervis</name>
    <dbReference type="NCBI Taxonomy" id="2557542"/>
    <lineage>
        <taxon>Eukaryota</taxon>
        <taxon>Sar</taxon>
        <taxon>Stramenopiles</taxon>
        <taxon>Ochrophyta</taxon>
        <taxon>Bolidophyceae</taxon>
        <taxon>Parmales</taxon>
        <taxon>Triparmaceae</taxon>
        <taxon>Triparma</taxon>
    </lineage>
</organism>
<dbReference type="PANTHER" id="PTHR24114:SF2">
    <property type="entry name" value="F-BOX DOMAIN-CONTAINING PROTEIN-RELATED"/>
    <property type="match status" value="1"/>
</dbReference>
<dbReference type="PROSITE" id="PS00018">
    <property type="entry name" value="EF_HAND_1"/>
    <property type="match status" value="2"/>
</dbReference>
<keyword evidence="6" id="KW-1185">Reference proteome</keyword>
<dbReference type="InterPro" id="IPR018247">
    <property type="entry name" value="EF_Hand_1_Ca_BS"/>
</dbReference>